<dbReference type="SMART" id="SM00873">
    <property type="entry name" value="B3_4"/>
    <property type="match status" value="1"/>
</dbReference>
<evidence type="ECO:0000313" key="3">
    <source>
        <dbReference type="EMBL" id="MED5053539.1"/>
    </source>
</evidence>
<dbReference type="EMBL" id="JAQOTG010000008">
    <property type="protein sequence ID" value="MDE8564277.1"/>
    <property type="molecule type" value="Genomic_DNA"/>
</dbReference>
<evidence type="ECO:0000313" key="5">
    <source>
        <dbReference type="Proteomes" id="UP001339962"/>
    </source>
</evidence>
<dbReference type="EMBL" id="JARTLI010000048">
    <property type="protein sequence ID" value="MED5053539.1"/>
    <property type="molecule type" value="Genomic_DNA"/>
</dbReference>
<evidence type="ECO:0000313" key="2">
    <source>
        <dbReference type="EMBL" id="MDE8564277.1"/>
    </source>
</evidence>
<dbReference type="GO" id="GO:0016874">
    <property type="term" value="F:ligase activity"/>
    <property type="evidence" value="ECO:0007669"/>
    <property type="project" value="UniProtKB-KW"/>
</dbReference>
<gene>
    <name evidence="3" type="ORF">P9850_17245</name>
    <name evidence="2" type="ORF">PNH38_10275</name>
</gene>
<dbReference type="InterPro" id="IPR020825">
    <property type="entry name" value="Phe-tRNA_synthase-like_B3/B4"/>
</dbReference>
<evidence type="ECO:0000313" key="4">
    <source>
        <dbReference type="Proteomes" id="UP001213979"/>
    </source>
</evidence>
<sequence>MNINISQTLKHIIPTFKVGVITYNNIVVDDSPQMLKGRLQLFQESIYFEWHEKPIIEMKEINEWRQIFKAIGTDPSRYRPSSESLYRRIQKQQFIPSIHSAADINNFFSLYYKIPIGIYDADQIKGDISIEVGTEEDQYQAINGRHVQLAKKLIAKDELGPFGSPIVDSERTAVTYSTKQAIQIVYLSPAMEQTECAKMISSIQSMFTQIHGGESTMKIIQ</sequence>
<dbReference type="Proteomes" id="UP001339962">
    <property type="component" value="Unassembled WGS sequence"/>
</dbReference>
<name>A0ABD5J0X4_9BACL</name>
<dbReference type="Gene3D" id="3.50.40.10">
    <property type="entry name" value="Phenylalanyl-trna Synthetase, Chain B, domain 3"/>
    <property type="match status" value="1"/>
</dbReference>
<dbReference type="AlphaFoldDB" id="A0ABD5J0X4"/>
<proteinExistence type="predicted"/>
<keyword evidence="4" id="KW-1185">Reference proteome</keyword>
<dbReference type="InterPro" id="IPR005146">
    <property type="entry name" value="B3/B4_tRNA-bd"/>
</dbReference>
<keyword evidence="3" id="KW-0436">Ligase</keyword>
<accession>A0ABD5J0X4</accession>
<dbReference type="PANTHER" id="PTHR39209">
    <property type="match status" value="1"/>
</dbReference>
<dbReference type="Proteomes" id="UP001213979">
    <property type="component" value="Unassembled WGS sequence"/>
</dbReference>
<dbReference type="SUPFAM" id="SSF56037">
    <property type="entry name" value="PheT/TilS domain"/>
    <property type="match status" value="1"/>
</dbReference>
<protein>
    <submittedName>
        <fullName evidence="3">Phenylalanine--tRNA ligase beta subunit-related protein</fullName>
    </submittedName>
</protein>
<reference evidence="3 5" key="2">
    <citation type="submission" date="2023-03" db="EMBL/GenBank/DDBJ databases">
        <title>Bacillus Genome Sequencing.</title>
        <authorList>
            <person name="Dunlap C."/>
        </authorList>
    </citation>
    <scope>NUCLEOTIDE SEQUENCE [LARGE SCALE GENOMIC DNA]</scope>
    <source>
        <strain evidence="3 5">NRS-38</strain>
    </source>
</reference>
<feature type="domain" description="B3/B4 tRNA-binding" evidence="1">
    <location>
        <begin position="62"/>
        <end position="212"/>
    </location>
</feature>
<dbReference type="RefSeq" id="WP_066147749.1">
    <property type="nucleotide sequence ID" value="NZ_JACIDF010000004.1"/>
</dbReference>
<dbReference type="Pfam" id="PF03483">
    <property type="entry name" value="B3_4"/>
    <property type="match status" value="1"/>
</dbReference>
<reference evidence="2 4" key="1">
    <citation type="submission" date="2023-01" db="EMBL/GenBank/DDBJ databases">
        <title>Genome-based reclassification of Anoxybacillus geothermalis as a later heterotypic synonym of Anoxybacillus rupiensis.</title>
        <authorList>
            <person name="Inan Bektas K."/>
            <person name="Canakci S."/>
            <person name="Belduz A.A."/>
            <person name="Guler H.H."/>
        </authorList>
    </citation>
    <scope>NUCLEOTIDE SEQUENCE [LARGE SCALE GENOMIC DNA]</scope>
    <source>
        <strain evidence="2 4">DSM 17127</strain>
    </source>
</reference>
<organism evidence="3 5">
    <name type="scientific">Anoxybacteroides rupiense</name>
    <dbReference type="NCBI Taxonomy" id="311460"/>
    <lineage>
        <taxon>Bacteria</taxon>
        <taxon>Bacillati</taxon>
        <taxon>Bacillota</taxon>
        <taxon>Bacilli</taxon>
        <taxon>Bacillales</taxon>
        <taxon>Anoxybacillaceae</taxon>
        <taxon>Anoxybacteroides</taxon>
    </lineage>
</organism>
<evidence type="ECO:0000259" key="1">
    <source>
        <dbReference type="SMART" id="SM00873"/>
    </source>
</evidence>
<comment type="caution">
    <text evidence="3">The sequence shown here is derived from an EMBL/GenBank/DDBJ whole genome shotgun (WGS) entry which is preliminary data.</text>
</comment>
<dbReference type="PANTHER" id="PTHR39209:SF2">
    <property type="entry name" value="CYTOPLASMIC PROTEIN"/>
    <property type="match status" value="1"/>
</dbReference>